<dbReference type="AlphaFoldDB" id="A0A8S1ITF5"/>
<accession>A0A8S1ITF5</accession>
<name>A0A8S1ITF5_9CHLO</name>
<proteinExistence type="predicted"/>
<sequence>MHGLRHVYHALAPSAICAEAPIGGEQLLHNFKDLSKQLLFGFWRRKQQLEPPTWAVTVFDISIVKLTWRRPWSLFADIFLNLIRLAAPEKSVVQGGLRGAQGPTLCQGREGPGWLCGGPAIHPPEC</sequence>
<keyword evidence="2" id="KW-1185">Reference proteome</keyword>
<reference evidence="1" key="1">
    <citation type="submission" date="2020-12" db="EMBL/GenBank/DDBJ databases">
        <authorList>
            <person name="Iha C."/>
        </authorList>
    </citation>
    <scope>NUCLEOTIDE SEQUENCE</scope>
</reference>
<gene>
    <name evidence="1" type="ORF">OSTQU699_LOCUS3507</name>
</gene>
<evidence type="ECO:0000313" key="1">
    <source>
        <dbReference type="EMBL" id="CAD7698146.1"/>
    </source>
</evidence>
<evidence type="ECO:0000313" key="2">
    <source>
        <dbReference type="Proteomes" id="UP000708148"/>
    </source>
</evidence>
<comment type="caution">
    <text evidence="1">The sequence shown here is derived from an EMBL/GenBank/DDBJ whole genome shotgun (WGS) entry which is preliminary data.</text>
</comment>
<dbReference type="Proteomes" id="UP000708148">
    <property type="component" value="Unassembled WGS sequence"/>
</dbReference>
<dbReference type="EMBL" id="CAJHUC010000768">
    <property type="protein sequence ID" value="CAD7698146.1"/>
    <property type="molecule type" value="Genomic_DNA"/>
</dbReference>
<protein>
    <submittedName>
        <fullName evidence="1">Uncharacterized protein</fullName>
    </submittedName>
</protein>
<organism evidence="1 2">
    <name type="scientific">Ostreobium quekettii</name>
    <dbReference type="NCBI Taxonomy" id="121088"/>
    <lineage>
        <taxon>Eukaryota</taxon>
        <taxon>Viridiplantae</taxon>
        <taxon>Chlorophyta</taxon>
        <taxon>core chlorophytes</taxon>
        <taxon>Ulvophyceae</taxon>
        <taxon>TCBD clade</taxon>
        <taxon>Bryopsidales</taxon>
        <taxon>Ostreobineae</taxon>
        <taxon>Ostreobiaceae</taxon>
        <taxon>Ostreobium</taxon>
    </lineage>
</organism>